<feature type="non-terminal residue" evidence="3">
    <location>
        <position position="1"/>
    </location>
</feature>
<dbReference type="InterPro" id="IPR036865">
    <property type="entry name" value="CRAL-TRIO_dom_sf"/>
</dbReference>
<dbReference type="InterPro" id="IPR052432">
    <property type="entry name" value="PITP/CRAL-TRIO"/>
</dbReference>
<dbReference type="PANTHER" id="PTHR46590:SF1">
    <property type="entry name" value="PHOSPHATIDYLINOSITOL TRANSFER PROTEIN CSR1"/>
    <property type="match status" value="1"/>
</dbReference>
<comment type="caution">
    <text evidence="3">The sequence shown here is derived from an EMBL/GenBank/DDBJ whole genome shotgun (WGS) entry which is preliminary data.</text>
</comment>
<dbReference type="SUPFAM" id="SSF52087">
    <property type="entry name" value="CRAL/TRIO domain"/>
    <property type="match status" value="1"/>
</dbReference>
<feature type="region of interest" description="Disordered" evidence="1">
    <location>
        <begin position="83"/>
        <end position="119"/>
    </location>
</feature>
<accession>A0A9P8ESS5</accession>
<reference evidence="3" key="1">
    <citation type="journal article" date="2021" name="J Fungi (Basel)">
        <title>Virulence traits and population genomics of the black yeast Aureobasidium melanogenum.</title>
        <authorList>
            <person name="Cernosa A."/>
            <person name="Sun X."/>
            <person name="Gostincar C."/>
            <person name="Fang C."/>
            <person name="Gunde-Cimerman N."/>
            <person name="Song Z."/>
        </authorList>
    </citation>
    <scope>NUCLEOTIDE SEQUENCE</scope>
    <source>
        <strain evidence="3">EXF-9911</strain>
    </source>
</reference>
<feature type="region of interest" description="Disordered" evidence="1">
    <location>
        <begin position="149"/>
        <end position="192"/>
    </location>
</feature>
<feature type="domain" description="CRAL-TRIO" evidence="2">
    <location>
        <begin position="284"/>
        <end position="443"/>
    </location>
</feature>
<dbReference type="SMART" id="SM00516">
    <property type="entry name" value="SEC14"/>
    <property type="match status" value="1"/>
</dbReference>
<dbReference type="SUPFAM" id="SSF46938">
    <property type="entry name" value="CRAL/TRIO N-terminal domain"/>
    <property type="match status" value="1"/>
</dbReference>
<proteinExistence type="predicted"/>
<gene>
    <name evidence="3" type="ORF">KCU76_g3066</name>
</gene>
<dbReference type="EMBL" id="JAHFXF010000079">
    <property type="protein sequence ID" value="KAG9697363.1"/>
    <property type="molecule type" value="Genomic_DNA"/>
</dbReference>
<dbReference type="InterPro" id="IPR036273">
    <property type="entry name" value="CRAL/TRIO_N_dom_sf"/>
</dbReference>
<reference evidence="3" key="2">
    <citation type="submission" date="2021-08" db="EMBL/GenBank/DDBJ databases">
        <authorList>
            <person name="Gostincar C."/>
            <person name="Sun X."/>
            <person name="Song Z."/>
            <person name="Gunde-Cimerman N."/>
        </authorList>
    </citation>
    <scope>NUCLEOTIDE SEQUENCE</scope>
    <source>
        <strain evidence="3">EXF-9911</strain>
    </source>
</reference>
<dbReference type="InterPro" id="IPR001251">
    <property type="entry name" value="CRAL-TRIO_dom"/>
</dbReference>
<dbReference type="OrthoDB" id="43460at2759"/>
<dbReference type="CDD" id="cd00170">
    <property type="entry name" value="SEC14"/>
    <property type="match status" value="1"/>
</dbReference>
<dbReference type="AlphaFoldDB" id="A0A9P8ESS5"/>
<feature type="compositionally biased region" description="Basic residues" evidence="1">
    <location>
        <begin position="160"/>
        <end position="173"/>
    </location>
</feature>
<evidence type="ECO:0000313" key="3">
    <source>
        <dbReference type="EMBL" id="KAG9697363.1"/>
    </source>
</evidence>
<name>A0A9P8ESS5_AURME</name>
<dbReference type="Gene3D" id="3.40.525.10">
    <property type="entry name" value="CRAL-TRIO lipid binding domain"/>
    <property type="match status" value="1"/>
</dbReference>
<sequence>MRPFRILNLARPSSTFSSPLSSLSRQATRAYRCSPSRRHHFPTRPTLHLKESVLDPVTLLLAISTGFAAAYIVDTYYHTPQSVKPSLLDTPAPSTPSDLDSEADMAPTTLPGRPGNLTPDQEEKLRELWMQTFDVFGVVSGARPSVDAASAASTPAPADHKKKSKLSMFSRKHKDADNSAENTDDENDKHGQAKEFRQALQNQSPESLRTAFWGMVKHDDPDALLLRFLRARKWDVQAALVMMISTLHWRSQEMHVDDDIVYKGEEGALIDAKSASDATSKKDAEDFLAQLRMGKSFLHGVDAEGRPVCIVRARLHHGGEQTEKSLERFTVYTIDTARMMLRPPIDTATIIFDMTGFSMSNMDYTPVKFMIKCFEANYPESLGSVLVYKAPWVFQGIWKIIRGWLDPVVASKINFCSNVEELSAFIPKSQISKELGGDEAWEYHYVEPRAGENDKMKDTATRDRIEAERKELVQKYQTETVQWAKGENKGEQRSALRQELLQNYWQLDPYVRARTLYDRIGIIGHGGKMDFYPTAASTSSADLD</sequence>
<dbReference type="Pfam" id="PF00650">
    <property type="entry name" value="CRAL_TRIO"/>
    <property type="match status" value="1"/>
</dbReference>
<dbReference type="SMART" id="SM01100">
    <property type="entry name" value="CRAL_TRIO_N"/>
    <property type="match status" value="1"/>
</dbReference>
<dbReference type="PROSITE" id="PS50191">
    <property type="entry name" value="CRAL_TRIO"/>
    <property type="match status" value="1"/>
</dbReference>
<dbReference type="Pfam" id="PF03765">
    <property type="entry name" value="CRAL_TRIO_N"/>
    <property type="match status" value="1"/>
</dbReference>
<dbReference type="InterPro" id="IPR011074">
    <property type="entry name" value="CRAL/TRIO_N_dom"/>
</dbReference>
<dbReference type="PANTHER" id="PTHR46590">
    <property type="entry name" value="PHOSPHATIDYLINOSITOL TRANSFER PROTEIN CSR1-RELATED"/>
    <property type="match status" value="1"/>
</dbReference>
<evidence type="ECO:0000256" key="1">
    <source>
        <dbReference type="SAM" id="MobiDB-lite"/>
    </source>
</evidence>
<organism evidence="3 4">
    <name type="scientific">Aureobasidium melanogenum</name>
    <name type="common">Aureobasidium pullulans var. melanogenum</name>
    <dbReference type="NCBI Taxonomy" id="46634"/>
    <lineage>
        <taxon>Eukaryota</taxon>
        <taxon>Fungi</taxon>
        <taxon>Dikarya</taxon>
        <taxon>Ascomycota</taxon>
        <taxon>Pezizomycotina</taxon>
        <taxon>Dothideomycetes</taxon>
        <taxon>Dothideomycetidae</taxon>
        <taxon>Dothideales</taxon>
        <taxon>Saccotheciaceae</taxon>
        <taxon>Aureobasidium</taxon>
    </lineage>
</organism>
<protein>
    <submittedName>
        <fullName evidence="3">CRAL/TRIO domain-containing protein</fullName>
    </submittedName>
</protein>
<evidence type="ECO:0000259" key="2">
    <source>
        <dbReference type="PROSITE" id="PS50191"/>
    </source>
</evidence>
<dbReference type="Proteomes" id="UP000779574">
    <property type="component" value="Unassembled WGS sequence"/>
</dbReference>
<evidence type="ECO:0000313" key="4">
    <source>
        <dbReference type="Proteomes" id="UP000779574"/>
    </source>
</evidence>